<name>A0A9E7F5E7_9LILI</name>
<dbReference type="EMBL" id="CP097504">
    <property type="protein sequence ID" value="URD89769.1"/>
    <property type="molecule type" value="Genomic_DNA"/>
</dbReference>
<evidence type="ECO:0000313" key="1">
    <source>
        <dbReference type="EMBL" id="URD89769.1"/>
    </source>
</evidence>
<keyword evidence="2" id="KW-1185">Reference proteome</keyword>
<evidence type="ECO:0000313" key="2">
    <source>
        <dbReference type="Proteomes" id="UP001055439"/>
    </source>
</evidence>
<proteinExistence type="predicted"/>
<reference evidence="1" key="1">
    <citation type="submission" date="2022-05" db="EMBL/GenBank/DDBJ databases">
        <title>The Musa troglodytarum L. genome provides insights into the mechanism of non-climacteric behaviour and enrichment of carotenoids.</title>
        <authorList>
            <person name="Wang J."/>
        </authorList>
    </citation>
    <scope>NUCLEOTIDE SEQUENCE</scope>
    <source>
        <tissue evidence="1">Leaf</tissue>
    </source>
</reference>
<sequence length="143" mass="16566">ANRASKAETVERFIYFSKNVDSVSSLGFLHQECCVLRLTSDHRDHRCVSRRSLSCRVRPFRPERDCDRGNDRLRGAGVLQVQYTRSELSVGAVQRSGRRRLLPCGRWIEPGLLCCAYRVRRRGRRSRSRPYQAAPVELMDPMQ</sequence>
<organism evidence="1 2">
    <name type="scientific">Musa troglodytarum</name>
    <name type="common">fe'i banana</name>
    <dbReference type="NCBI Taxonomy" id="320322"/>
    <lineage>
        <taxon>Eukaryota</taxon>
        <taxon>Viridiplantae</taxon>
        <taxon>Streptophyta</taxon>
        <taxon>Embryophyta</taxon>
        <taxon>Tracheophyta</taxon>
        <taxon>Spermatophyta</taxon>
        <taxon>Magnoliopsida</taxon>
        <taxon>Liliopsida</taxon>
        <taxon>Zingiberales</taxon>
        <taxon>Musaceae</taxon>
        <taxon>Musa</taxon>
    </lineage>
</organism>
<accession>A0A9E7F5E7</accession>
<gene>
    <name evidence="1" type="ORF">MUK42_28770</name>
</gene>
<protein>
    <submittedName>
        <fullName evidence="1">Uncharacterized protein</fullName>
    </submittedName>
</protein>
<dbReference type="AlphaFoldDB" id="A0A9E7F5E7"/>
<feature type="non-terminal residue" evidence="1">
    <location>
        <position position="1"/>
    </location>
</feature>
<dbReference type="Proteomes" id="UP001055439">
    <property type="component" value="Chromosome 2"/>
</dbReference>